<proteinExistence type="predicted"/>
<dbReference type="Proteomes" id="UP001501310">
    <property type="component" value="Unassembled WGS sequence"/>
</dbReference>
<sequence length="112" mass="13060">MSFDSSSWYQVKELVRHATGWPMDTLHVMAGVLLQLLAATLLRTSLASKWPWLLVLALELANEAYDLWFERWPSWGMQYGESLRDLIGTMLLPTLLWWVARTWPKRLSGRAR</sequence>
<gene>
    <name evidence="1" type="ORF">GCM10022211_25680</name>
</gene>
<evidence type="ECO:0000313" key="2">
    <source>
        <dbReference type="Proteomes" id="UP001501310"/>
    </source>
</evidence>
<comment type="caution">
    <text evidence="1">The sequence shown here is derived from an EMBL/GenBank/DDBJ whole genome shotgun (WGS) entry which is preliminary data.</text>
</comment>
<evidence type="ECO:0000313" key="1">
    <source>
        <dbReference type="EMBL" id="GAA4010193.1"/>
    </source>
</evidence>
<protein>
    <recommendedName>
        <fullName evidence="3">VanZ-like domain-containing protein</fullName>
    </recommendedName>
</protein>
<name>A0ABP7SD20_9SPHN</name>
<dbReference type="RefSeq" id="WP_344710946.1">
    <property type="nucleotide sequence ID" value="NZ_BAAAZD010000002.1"/>
</dbReference>
<organism evidence="1 2">
    <name type="scientific">Sphingomonas humi</name>
    <dbReference type="NCBI Taxonomy" id="335630"/>
    <lineage>
        <taxon>Bacteria</taxon>
        <taxon>Pseudomonadati</taxon>
        <taxon>Pseudomonadota</taxon>
        <taxon>Alphaproteobacteria</taxon>
        <taxon>Sphingomonadales</taxon>
        <taxon>Sphingomonadaceae</taxon>
        <taxon>Sphingomonas</taxon>
    </lineage>
</organism>
<reference evidence="2" key="1">
    <citation type="journal article" date="2019" name="Int. J. Syst. Evol. Microbiol.">
        <title>The Global Catalogue of Microorganisms (GCM) 10K type strain sequencing project: providing services to taxonomists for standard genome sequencing and annotation.</title>
        <authorList>
            <consortium name="The Broad Institute Genomics Platform"/>
            <consortium name="The Broad Institute Genome Sequencing Center for Infectious Disease"/>
            <person name="Wu L."/>
            <person name="Ma J."/>
        </authorList>
    </citation>
    <scope>NUCLEOTIDE SEQUENCE [LARGE SCALE GENOMIC DNA]</scope>
    <source>
        <strain evidence="2">JCM 16603</strain>
    </source>
</reference>
<accession>A0ABP7SD20</accession>
<keyword evidence="2" id="KW-1185">Reference proteome</keyword>
<dbReference type="EMBL" id="BAAAZD010000002">
    <property type="protein sequence ID" value="GAA4010193.1"/>
    <property type="molecule type" value="Genomic_DNA"/>
</dbReference>
<evidence type="ECO:0008006" key="3">
    <source>
        <dbReference type="Google" id="ProtNLM"/>
    </source>
</evidence>